<name>A0A081CEQ6_PSEA2</name>
<dbReference type="InterPro" id="IPR050360">
    <property type="entry name" value="MFS_Sugar_Transporters"/>
</dbReference>
<keyword evidence="5" id="KW-0672">Quinate metabolism</keyword>
<dbReference type="Gene3D" id="1.20.1250.20">
    <property type="entry name" value="MFS general substrate transporter like domains"/>
    <property type="match status" value="2"/>
</dbReference>
<dbReference type="PRINTS" id="PR00171">
    <property type="entry name" value="SUGRTRNSPORT"/>
</dbReference>
<dbReference type="InterPro" id="IPR020846">
    <property type="entry name" value="MFS_dom"/>
</dbReference>
<dbReference type="Pfam" id="PF00083">
    <property type="entry name" value="Sugar_tr"/>
    <property type="match status" value="1"/>
</dbReference>
<dbReference type="RefSeq" id="XP_014656939.1">
    <property type="nucleotide sequence ID" value="XM_014801453.1"/>
</dbReference>
<gene>
    <name evidence="11" type="ORF">PAN0_007d3369</name>
</gene>
<dbReference type="GO" id="GO:0016020">
    <property type="term" value="C:membrane"/>
    <property type="evidence" value="ECO:0007669"/>
    <property type="project" value="UniProtKB-SubCell"/>
</dbReference>
<dbReference type="PANTHER" id="PTHR48022:SF34">
    <property type="entry name" value="MAJOR FACILITATOR SUPERFAMILY (MFS) PROFILE DOMAIN-CONTAINING PROTEIN-RELATED"/>
    <property type="match status" value="1"/>
</dbReference>
<dbReference type="InterPro" id="IPR036259">
    <property type="entry name" value="MFS_trans_sf"/>
</dbReference>
<keyword evidence="12" id="KW-1185">Reference proteome</keyword>
<dbReference type="Proteomes" id="UP000053758">
    <property type="component" value="Unassembled WGS sequence"/>
</dbReference>
<dbReference type="PANTHER" id="PTHR48022">
    <property type="entry name" value="PLASTIDIC GLUCOSE TRANSPORTER 4"/>
    <property type="match status" value="1"/>
</dbReference>
<evidence type="ECO:0000256" key="6">
    <source>
        <dbReference type="ARBA" id="ARBA00022989"/>
    </source>
</evidence>
<evidence type="ECO:0000256" key="2">
    <source>
        <dbReference type="ARBA" id="ARBA00010992"/>
    </source>
</evidence>
<evidence type="ECO:0000256" key="10">
    <source>
        <dbReference type="RuleBase" id="RU003346"/>
    </source>
</evidence>
<dbReference type="GO" id="GO:0005351">
    <property type="term" value="F:carbohydrate:proton symporter activity"/>
    <property type="evidence" value="ECO:0007669"/>
    <property type="project" value="TreeGrafter"/>
</dbReference>
<dbReference type="GeneID" id="26304199"/>
<reference evidence="12" key="1">
    <citation type="journal article" date="2014" name="Genome Announc.">
        <title>Draft Genome Sequence of the Yeast Pseudozyma antarctica Type Strain JCM10317, a Producer of the Glycolipid Biosurfactants, Mannosylerythritol Lipids.</title>
        <authorList>
            <person name="Saika A."/>
            <person name="Koike H."/>
            <person name="Hori T."/>
            <person name="Fukuoka T."/>
            <person name="Sato S."/>
            <person name="Habe H."/>
            <person name="Kitamoto D."/>
            <person name="Morita T."/>
        </authorList>
    </citation>
    <scope>NUCLEOTIDE SEQUENCE [LARGE SCALE GENOMIC DNA]</scope>
    <source>
        <strain evidence="12">JCM 10317</strain>
    </source>
</reference>
<dbReference type="InterPro" id="IPR005828">
    <property type="entry name" value="MFS_sugar_transport-like"/>
</dbReference>
<keyword evidence="3 10" id="KW-0813">Transport</keyword>
<dbReference type="AlphaFoldDB" id="A0A081CEQ6"/>
<dbReference type="InterPro" id="IPR003663">
    <property type="entry name" value="Sugar/inositol_transpt"/>
</dbReference>
<sequence length="562" mass="62756">MRNFFRQHDTSPYPAPPEVYNKRIWIMMLSASMSAGMFGYDSSFLGGTLSLPSFKHTFGLSDSLGALKLAALSSHIVSTFQAGCFFGSLSTYPLVERFGMRYCFFLASFLFVLGSILQTVSTGQLAMIYAGRALTGLAIGNAYLLGPAYVSLNSPPAIRGKMVGLLECVYQAFQVTGFWINYGVNKHVSPHSNTQWRIPVAFQILPGTLLAVLMFFQPEAPRWLINKGREEEGIRNLCYLRNLPQDHPYIQFEIQQIKDQIQSEHATGHKDSFASKLGEAFGANNRSRLLLGFAVMLLQNFSGINALNYYSATLIRNVGFKGTSVSLLATGVYGLEKAFVTLIFMSFFVDTLGRRKALLIGSLGAASGMLYLGIYTNVSHSFTKTPPRDAGSSMALAAIYWYTFWYAMSWNGIPFMFCAEVFPARIRMLCMTMTTCMQWLAQFIIVYSLPYMVVSIKGYVFIFFAAWTTFSFFFTLFLMPETKGVQLEDMDILFNIKGTAFRKDREFKRVVAERAQDTLNGQTADVQAFHVATKDQDVESNASLQDKHDAGHFGASLSTRDA</sequence>
<evidence type="ECO:0000256" key="7">
    <source>
        <dbReference type="ARBA" id="ARBA00023136"/>
    </source>
</evidence>
<accession>A0A081CEQ6</accession>
<comment type="subcellular location">
    <subcellularLocation>
        <location evidence="1">Membrane</location>
        <topology evidence="1">Multi-pass membrane protein</topology>
    </subcellularLocation>
</comment>
<keyword evidence="4" id="KW-0812">Transmembrane</keyword>
<keyword evidence="6" id="KW-1133">Transmembrane helix</keyword>
<organism evidence="11 12">
    <name type="scientific">Pseudozyma antarctica</name>
    <name type="common">Yeast</name>
    <name type="synonym">Candida antarctica</name>
    <dbReference type="NCBI Taxonomy" id="84753"/>
    <lineage>
        <taxon>Eukaryota</taxon>
        <taxon>Fungi</taxon>
        <taxon>Dikarya</taxon>
        <taxon>Basidiomycota</taxon>
        <taxon>Ustilaginomycotina</taxon>
        <taxon>Ustilaginomycetes</taxon>
        <taxon>Ustilaginales</taxon>
        <taxon>Ustilaginaceae</taxon>
        <taxon>Moesziomyces</taxon>
    </lineage>
</organism>
<dbReference type="HOGENOM" id="CLU_001265_30_12_1"/>
<evidence type="ECO:0000313" key="12">
    <source>
        <dbReference type="Proteomes" id="UP000053758"/>
    </source>
</evidence>
<comment type="similarity">
    <text evidence="2 10">Belongs to the major facilitator superfamily. Sugar transporter (TC 2.A.1.1) family.</text>
</comment>
<protein>
    <recommendedName>
        <fullName evidence="8">Quinate transporter</fullName>
    </recommendedName>
</protein>
<comment type="catalytic activity">
    <reaction evidence="9">
        <text>myo-inositol(out) + H(+)(out) = myo-inositol(in) + H(+)(in)</text>
        <dbReference type="Rhea" id="RHEA:60364"/>
        <dbReference type="ChEBI" id="CHEBI:15378"/>
        <dbReference type="ChEBI" id="CHEBI:17268"/>
    </reaction>
</comment>
<evidence type="ECO:0000313" key="11">
    <source>
        <dbReference type="EMBL" id="GAK65152.1"/>
    </source>
</evidence>
<dbReference type="SUPFAM" id="SSF103473">
    <property type="entry name" value="MFS general substrate transporter"/>
    <property type="match status" value="1"/>
</dbReference>
<evidence type="ECO:0000256" key="5">
    <source>
        <dbReference type="ARBA" id="ARBA00022911"/>
    </source>
</evidence>
<dbReference type="EMBL" id="DF830074">
    <property type="protein sequence ID" value="GAK65152.1"/>
    <property type="molecule type" value="Genomic_DNA"/>
</dbReference>
<evidence type="ECO:0000256" key="4">
    <source>
        <dbReference type="ARBA" id="ARBA00022692"/>
    </source>
</evidence>
<dbReference type="OrthoDB" id="508119at2759"/>
<evidence type="ECO:0000256" key="3">
    <source>
        <dbReference type="ARBA" id="ARBA00022448"/>
    </source>
</evidence>
<dbReference type="PROSITE" id="PS50850">
    <property type="entry name" value="MFS"/>
    <property type="match status" value="1"/>
</dbReference>
<evidence type="ECO:0000256" key="9">
    <source>
        <dbReference type="ARBA" id="ARBA00049119"/>
    </source>
</evidence>
<evidence type="ECO:0000256" key="1">
    <source>
        <dbReference type="ARBA" id="ARBA00004141"/>
    </source>
</evidence>
<proteinExistence type="inferred from homology"/>
<dbReference type="NCBIfam" id="TIGR00879">
    <property type="entry name" value="SP"/>
    <property type="match status" value="1"/>
</dbReference>
<evidence type="ECO:0000256" key="8">
    <source>
        <dbReference type="ARBA" id="ARBA00043213"/>
    </source>
</evidence>
<keyword evidence="7" id="KW-0472">Membrane</keyword>